<evidence type="ECO:0000313" key="3">
    <source>
        <dbReference type="EMBL" id="SZF02811.1"/>
    </source>
</evidence>
<dbReference type="Pfam" id="PF00098">
    <property type="entry name" value="zf-CCHC"/>
    <property type="match status" value="1"/>
</dbReference>
<proteinExistence type="predicted"/>
<dbReference type="AlphaFoldDB" id="A0A383UR71"/>
<evidence type="ECO:0000313" key="4">
    <source>
        <dbReference type="Proteomes" id="UP000275772"/>
    </source>
</evidence>
<organism evidence="3 4">
    <name type="scientific">Blumeria hordei</name>
    <name type="common">Barley powdery mildew</name>
    <name type="synonym">Blumeria graminis f. sp. hordei</name>
    <dbReference type="NCBI Taxonomy" id="2867405"/>
    <lineage>
        <taxon>Eukaryota</taxon>
        <taxon>Fungi</taxon>
        <taxon>Dikarya</taxon>
        <taxon>Ascomycota</taxon>
        <taxon>Pezizomycotina</taxon>
        <taxon>Leotiomycetes</taxon>
        <taxon>Erysiphales</taxon>
        <taxon>Erysiphaceae</taxon>
        <taxon>Blumeria</taxon>
    </lineage>
</organism>
<dbReference type="VEuPathDB" id="FungiDB:BLGHR1_13597"/>
<feature type="region of interest" description="Disordered" evidence="1">
    <location>
        <begin position="27"/>
        <end position="69"/>
    </location>
</feature>
<evidence type="ECO:0000259" key="2">
    <source>
        <dbReference type="Pfam" id="PF00098"/>
    </source>
</evidence>
<accession>A0A383UR71</accession>
<sequence length="493" mass="56576">MTEIRKMTVQQDKQNSDIAALATRMDAMDDKFDQLSTTPETQTQDHPKNPVQHGTPGMQTTAAKSDIGDTRDPLIIPGLQSTWDPNKGLFRAPPNSPGPRTKTNLLCLSEPMVDRSDRENWSSYNNNSQYIQWLWKYWCELVAESDSDRSILDVRNSSKPFRPGLKSLSVTNDVENLMHLQEIQSALVQEGSFYHLWPQRVCHLFQGDFKQVNAFCKTQRPTWPMTIEAVLQILSLSNNLRSPVDAFVAFRSGPLPNESTAQFLRRFEQAFHRMPSRERIEKEVECTIEYTLQTHAGMVWNSLVQQNDAFPLHNALSIAWTIAEKQQNWMAQLSSSPMDREFLPLYKDTLRDIQDDKNTLQAPVFENPMSSVNAASAQTVYYSCGKMGHFSSDCRSEKKLEYHNKNYTSKEIYGTFKARIGQQTPQHSKYKNPVASTINSTQNFNNKKTNRPPPRLVAQIRPDLFMLITRFSLMKTYQNYGTLTTIKKYTCNT</sequence>
<dbReference type="GO" id="GO:0003676">
    <property type="term" value="F:nucleic acid binding"/>
    <property type="evidence" value="ECO:0007669"/>
    <property type="project" value="InterPro"/>
</dbReference>
<reference evidence="3 4" key="1">
    <citation type="submission" date="2017-11" db="EMBL/GenBank/DDBJ databases">
        <authorList>
            <person name="Kracher B."/>
        </authorList>
    </citation>
    <scope>NUCLEOTIDE SEQUENCE [LARGE SCALE GENOMIC DNA]</scope>
    <source>
        <strain evidence="3 4">RACE1</strain>
    </source>
</reference>
<gene>
    <name evidence="3" type="ORF">BLGHR1_13597</name>
</gene>
<dbReference type="GO" id="GO:0008270">
    <property type="term" value="F:zinc ion binding"/>
    <property type="evidence" value="ECO:0007669"/>
    <property type="project" value="InterPro"/>
</dbReference>
<dbReference type="InterPro" id="IPR001878">
    <property type="entry name" value="Znf_CCHC"/>
</dbReference>
<name>A0A383UR71_BLUHO</name>
<evidence type="ECO:0000256" key="1">
    <source>
        <dbReference type="SAM" id="MobiDB-lite"/>
    </source>
</evidence>
<protein>
    <recommendedName>
        <fullName evidence="2">CCHC-type domain-containing protein</fullName>
    </recommendedName>
</protein>
<dbReference type="Proteomes" id="UP000275772">
    <property type="component" value="Unassembled WGS sequence"/>
</dbReference>
<dbReference type="EMBL" id="UNSH01000045">
    <property type="protein sequence ID" value="SZF02811.1"/>
    <property type="molecule type" value="Genomic_DNA"/>
</dbReference>
<feature type="domain" description="CCHC-type" evidence="2">
    <location>
        <begin position="382"/>
        <end position="395"/>
    </location>
</feature>